<dbReference type="Gene3D" id="3.30.420.40">
    <property type="match status" value="1"/>
</dbReference>
<evidence type="ECO:0008006" key="3">
    <source>
        <dbReference type="Google" id="ProtNLM"/>
    </source>
</evidence>
<dbReference type="Proteomes" id="UP000178606">
    <property type="component" value="Unassembled WGS sequence"/>
</dbReference>
<dbReference type="InterPro" id="IPR043129">
    <property type="entry name" value="ATPase_NBD"/>
</dbReference>
<sequence>MAHHTDSAAVGIDLGGTNIKAALISREGRIIARDLRPTGAQDGAEAVVRHMVEAVEATAAQGGAR</sequence>
<accession>A0A1F6D322</accession>
<dbReference type="AlphaFoldDB" id="A0A1F6D322"/>
<name>A0A1F6D322_HANXR</name>
<proteinExistence type="predicted"/>
<dbReference type="Pfam" id="PF00480">
    <property type="entry name" value="ROK"/>
    <property type="match status" value="1"/>
</dbReference>
<reference evidence="1 2" key="1">
    <citation type="journal article" date="2016" name="Nat. Commun.">
        <title>Thousands of microbial genomes shed light on interconnected biogeochemical processes in an aquifer system.</title>
        <authorList>
            <person name="Anantharaman K."/>
            <person name="Brown C.T."/>
            <person name="Hug L.A."/>
            <person name="Sharon I."/>
            <person name="Castelle C.J."/>
            <person name="Probst A.J."/>
            <person name="Thomas B.C."/>
            <person name="Singh A."/>
            <person name="Wilkins M.J."/>
            <person name="Karaoz U."/>
            <person name="Brodie E.L."/>
            <person name="Williams K.H."/>
            <person name="Hubbard S.S."/>
            <person name="Banfield J.F."/>
        </authorList>
    </citation>
    <scope>NUCLEOTIDE SEQUENCE [LARGE SCALE GENOMIC DNA]</scope>
    <source>
        <strain evidence="2">RIFCSPLOWO2_12_FULL_64_10</strain>
    </source>
</reference>
<dbReference type="EMBL" id="MFKF01000061">
    <property type="protein sequence ID" value="OGG55765.1"/>
    <property type="molecule type" value="Genomic_DNA"/>
</dbReference>
<gene>
    <name evidence="1" type="ORF">A3F84_16555</name>
</gene>
<protein>
    <recommendedName>
        <fullName evidence="3">ROK family protein</fullName>
    </recommendedName>
</protein>
<evidence type="ECO:0000313" key="1">
    <source>
        <dbReference type="EMBL" id="OGG55765.1"/>
    </source>
</evidence>
<dbReference type="InterPro" id="IPR000600">
    <property type="entry name" value="ROK"/>
</dbReference>
<dbReference type="SUPFAM" id="SSF53067">
    <property type="entry name" value="Actin-like ATPase domain"/>
    <property type="match status" value="1"/>
</dbReference>
<evidence type="ECO:0000313" key="2">
    <source>
        <dbReference type="Proteomes" id="UP000178606"/>
    </source>
</evidence>
<organism evidence="1 2">
    <name type="scientific">Handelsmanbacteria sp. (strain RIFCSPLOWO2_12_FULL_64_10)</name>
    <dbReference type="NCBI Taxonomy" id="1817868"/>
    <lineage>
        <taxon>Bacteria</taxon>
        <taxon>Candidatus Handelsmaniibacteriota</taxon>
    </lineage>
</organism>
<comment type="caution">
    <text evidence="1">The sequence shown here is derived from an EMBL/GenBank/DDBJ whole genome shotgun (WGS) entry which is preliminary data.</text>
</comment>